<dbReference type="PANTHER" id="PTHR22803">
    <property type="entry name" value="MANNOSE, PHOSPHOLIPASE, LECTIN RECEPTOR RELATED"/>
    <property type="match status" value="1"/>
</dbReference>
<dbReference type="InterPro" id="IPR016186">
    <property type="entry name" value="C-type_lectin-like/link_sf"/>
</dbReference>
<keyword evidence="2" id="KW-0732">Signal</keyword>
<organism evidence="4 5">
    <name type="scientific">Patiria miniata</name>
    <name type="common">Bat star</name>
    <name type="synonym">Asterina miniata</name>
    <dbReference type="NCBI Taxonomy" id="46514"/>
    <lineage>
        <taxon>Eukaryota</taxon>
        <taxon>Metazoa</taxon>
        <taxon>Echinodermata</taxon>
        <taxon>Eleutherozoa</taxon>
        <taxon>Asterozoa</taxon>
        <taxon>Asteroidea</taxon>
        <taxon>Valvatacea</taxon>
        <taxon>Valvatida</taxon>
        <taxon>Asterinidae</taxon>
        <taxon>Patiria</taxon>
    </lineage>
</organism>
<dbReference type="InterPro" id="IPR016187">
    <property type="entry name" value="CTDL_fold"/>
</dbReference>
<dbReference type="SUPFAM" id="SSF56436">
    <property type="entry name" value="C-type lectin-like"/>
    <property type="match status" value="1"/>
</dbReference>
<keyword evidence="5" id="KW-1185">Reference proteome</keyword>
<proteinExistence type="predicted"/>
<evidence type="ECO:0000256" key="1">
    <source>
        <dbReference type="ARBA" id="ARBA00023157"/>
    </source>
</evidence>
<protein>
    <recommendedName>
        <fullName evidence="3">C-type lectin domain-containing protein</fullName>
    </recommendedName>
</protein>
<dbReference type="PROSITE" id="PS50041">
    <property type="entry name" value="C_TYPE_LECTIN_2"/>
    <property type="match status" value="1"/>
</dbReference>
<dbReference type="OrthoDB" id="418245at2759"/>
<evidence type="ECO:0000313" key="5">
    <source>
        <dbReference type="Proteomes" id="UP000887568"/>
    </source>
</evidence>
<dbReference type="InterPro" id="IPR050111">
    <property type="entry name" value="C-type_lectin/snaclec_domain"/>
</dbReference>
<dbReference type="GeneID" id="119732810"/>
<evidence type="ECO:0000256" key="2">
    <source>
        <dbReference type="SAM" id="SignalP"/>
    </source>
</evidence>
<dbReference type="InterPro" id="IPR018378">
    <property type="entry name" value="C-type_lectin_CS"/>
</dbReference>
<evidence type="ECO:0000259" key="3">
    <source>
        <dbReference type="PROSITE" id="PS50041"/>
    </source>
</evidence>
<dbReference type="EnsemblMetazoa" id="XM_038206413.1">
    <property type="protein sequence ID" value="XP_038062341.1"/>
    <property type="gene ID" value="LOC119732810"/>
</dbReference>
<evidence type="ECO:0000313" key="4">
    <source>
        <dbReference type="EnsemblMetazoa" id="XP_038062341.1"/>
    </source>
</evidence>
<dbReference type="RefSeq" id="XP_038062341.1">
    <property type="nucleotide sequence ID" value="XM_038206413.1"/>
</dbReference>
<dbReference type="Pfam" id="PF00059">
    <property type="entry name" value="Lectin_C"/>
    <property type="match status" value="1"/>
</dbReference>
<dbReference type="AlphaFoldDB" id="A0A914AFR0"/>
<sequence length="170" mass="18831">MSTCLKCTICLATVTFILFGTVGSACLKPCPFNWLAFDGHCYRLVTIELTWPEAETYCQRLANLRLGGSHLASIHSEQEQAFIVGLVQASERIEPATAYWLGFNDIASEGSFVWNDGTTGTYTNWSSQQPDNVGGSGNVDCAVLAKYYQWLWDDRGCYAPSFFLCKGKQP</sequence>
<dbReference type="OMA" id="AIHYFIC"/>
<feature type="chain" id="PRO_5037041807" description="C-type lectin domain-containing protein" evidence="2">
    <location>
        <begin position="25"/>
        <end position="170"/>
    </location>
</feature>
<dbReference type="SMART" id="SM00034">
    <property type="entry name" value="CLECT"/>
    <property type="match status" value="1"/>
</dbReference>
<dbReference type="PROSITE" id="PS00615">
    <property type="entry name" value="C_TYPE_LECTIN_1"/>
    <property type="match status" value="1"/>
</dbReference>
<reference evidence="4" key="1">
    <citation type="submission" date="2022-11" db="UniProtKB">
        <authorList>
            <consortium name="EnsemblMetazoa"/>
        </authorList>
    </citation>
    <scope>IDENTIFICATION</scope>
</reference>
<dbReference type="PROSITE" id="PS51257">
    <property type="entry name" value="PROKAR_LIPOPROTEIN"/>
    <property type="match status" value="1"/>
</dbReference>
<feature type="domain" description="C-type lectin" evidence="3">
    <location>
        <begin position="37"/>
        <end position="166"/>
    </location>
</feature>
<accession>A0A914AFR0</accession>
<keyword evidence="1" id="KW-1015">Disulfide bond</keyword>
<dbReference type="Proteomes" id="UP000887568">
    <property type="component" value="Unplaced"/>
</dbReference>
<feature type="signal peptide" evidence="2">
    <location>
        <begin position="1"/>
        <end position="24"/>
    </location>
</feature>
<dbReference type="Gene3D" id="3.10.100.10">
    <property type="entry name" value="Mannose-Binding Protein A, subunit A"/>
    <property type="match status" value="1"/>
</dbReference>
<dbReference type="InterPro" id="IPR001304">
    <property type="entry name" value="C-type_lectin-like"/>
</dbReference>
<name>A0A914AFR0_PATMI</name>